<evidence type="ECO:0000256" key="1">
    <source>
        <dbReference type="SAM" id="MobiDB-lite"/>
    </source>
</evidence>
<feature type="region of interest" description="Disordered" evidence="1">
    <location>
        <begin position="316"/>
        <end position="377"/>
    </location>
</feature>
<proteinExistence type="predicted"/>
<sequence>MSSESPWDTTAWRGVGQQPQYDRSHAPPMSAPTAINPATQSAILDRYTREAPTWTSEQKPPEQLSLTAPHTEWTYPTGSHGRHTPAPGGKHEVNDLTGRNEELAEQVKALELQLEESERKRDNERANTAKEKEQWGRMLDMSTRLQGKLAAERQTAVEERDAMKQQAVGLAGEEKRRNPSLVDATAITTASTRTDTGGVGQRQSLYMAPREDASSDVAGLNSEVGLLKARVGSLTAALEEAKRKNVELGEHSRSILQRSSEVGQTINKALGGEQYASPEQGSAIPNPSPEAPAAAMSMSAKPSLYQAAPPIVVSSARSSPKLAPLMKPPYSSRPALPTPTSATSPSVAEMASAGRAVSPGPEELGISVQQSTSSPEELIKALGPVPAPLPTFQFQAASTYAPTFSPARRHSFSPAEAPRGYTHASPYRHVQSPYTRGKIGWPATSPPSDNSSPDSTRKFPHMANFPSAAGLAGFRQWGQDARSGDAAAAMPPPPRPLPSSLQSAPFGQTSGV</sequence>
<name>A0A4U0XSS1_9PEZI</name>
<dbReference type="STRING" id="329884.A0A4U0XSS1"/>
<reference evidence="2 3" key="1">
    <citation type="submission" date="2017-03" db="EMBL/GenBank/DDBJ databases">
        <title>Genomes of endolithic fungi from Antarctica.</title>
        <authorList>
            <person name="Coleine C."/>
            <person name="Masonjones S."/>
            <person name="Stajich J.E."/>
        </authorList>
    </citation>
    <scope>NUCLEOTIDE SEQUENCE [LARGE SCALE GENOMIC DNA]</scope>
    <source>
        <strain evidence="2 3">CCFEE 5184</strain>
    </source>
</reference>
<dbReference type="OrthoDB" id="5427204at2759"/>
<feature type="compositionally biased region" description="Low complexity" evidence="1">
    <location>
        <begin position="291"/>
        <end position="300"/>
    </location>
</feature>
<gene>
    <name evidence="2" type="ORF">B0A55_04083</name>
</gene>
<feature type="region of interest" description="Disordered" evidence="1">
    <location>
        <begin position="404"/>
        <end position="512"/>
    </location>
</feature>
<protein>
    <submittedName>
        <fullName evidence="2">Uncharacterized protein</fullName>
    </submittedName>
</protein>
<feature type="region of interest" description="Disordered" evidence="1">
    <location>
        <begin position="153"/>
        <end position="212"/>
    </location>
</feature>
<keyword evidence="3" id="KW-1185">Reference proteome</keyword>
<feature type="compositionally biased region" description="Polar residues" evidence="1">
    <location>
        <begin position="53"/>
        <end position="68"/>
    </location>
</feature>
<accession>A0A4U0XSS1</accession>
<feature type="region of interest" description="Disordered" evidence="1">
    <location>
        <begin position="264"/>
        <end position="300"/>
    </location>
</feature>
<feature type="compositionally biased region" description="Basic and acidic residues" evidence="1">
    <location>
        <begin position="116"/>
        <end position="135"/>
    </location>
</feature>
<dbReference type="AlphaFoldDB" id="A0A4U0XSS1"/>
<feature type="compositionally biased region" description="Low complexity" evidence="1">
    <location>
        <begin position="184"/>
        <end position="196"/>
    </location>
</feature>
<feature type="compositionally biased region" description="Low complexity" evidence="1">
    <location>
        <begin position="332"/>
        <end position="348"/>
    </location>
</feature>
<evidence type="ECO:0000313" key="2">
    <source>
        <dbReference type="EMBL" id="TKA79677.1"/>
    </source>
</evidence>
<organism evidence="2 3">
    <name type="scientific">Friedmanniomyces simplex</name>
    <dbReference type="NCBI Taxonomy" id="329884"/>
    <lineage>
        <taxon>Eukaryota</taxon>
        <taxon>Fungi</taxon>
        <taxon>Dikarya</taxon>
        <taxon>Ascomycota</taxon>
        <taxon>Pezizomycotina</taxon>
        <taxon>Dothideomycetes</taxon>
        <taxon>Dothideomycetidae</taxon>
        <taxon>Mycosphaerellales</taxon>
        <taxon>Teratosphaeriaceae</taxon>
        <taxon>Friedmanniomyces</taxon>
    </lineage>
</organism>
<feature type="compositionally biased region" description="Basic and acidic residues" evidence="1">
    <location>
        <begin position="89"/>
        <end position="102"/>
    </location>
</feature>
<dbReference type="EMBL" id="NAJQ01000084">
    <property type="protein sequence ID" value="TKA79677.1"/>
    <property type="molecule type" value="Genomic_DNA"/>
</dbReference>
<dbReference type="Proteomes" id="UP000309340">
    <property type="component" value="Unassembled WGS sequence"/>
</dbReference>
<evidence type="ECO:0000313" key="3">
    <source>
        <dbReference type="Proteomes" id="UP000309340"/>
    </source>
</evidence>
<feature type="region of interest" description="Disordered" evidence="1">
    <location>
        <begin position="1"/>
        <end position="140"/>
    </location>
</feature>
<comment type="caution">
    <text evidence="2">The sequence shown here is derived from an EMBL/GenBank/DDBJ whole genome shotgun (WGS) entry which is preliminary data.</text>
</comment>